<protein>
    <recommendedName>
        <fullName evidence="5 13">D-3-phosphoglycerate dehydrogenase</fullName>
        <ecNumber evidence="4 13">1.1.1.95</ecNumber>
    </recommendedName>
</protein>
<dbReference type="InterPro" id="IPR036291">
    <property type="entry name" value="NAD(P)-bd_dom_sf"/>
</dbReference>
<sequence length="614" mass="64936">MKTAVRRSVAPKAGFAPAAKAVRAAAPKARPIACSSRARFNGKHEVASRPAPVALRALADSPAGSDLRAGLEVPTVLVAEKLGEAGIELLKQHANVECCYDMSEADLLEKIAESDAIIVRSGTQVTKEVFTASKGRLRVVGRAGVGIDNVDVHAATETGCVVVNAPTANTVAAAEHGIAMLCAFSRNVPQADASMRAGKWERSKYVGVSLVDKTIAVMGFGKVGSEVARRAQGLGMKVIASDPYAPQDKAKAMGVELVSFDEAVARADFFSLHMPLTPTTDNMFNADVFKRMKKNAVIINVARGGVIDDQALADALDNEEIAGAALDVFTKEPPTKEENPLIGRPNVVLTPHLGASTVEAQEGVAVEVAEAVLTALRGDPAPSAINAPMVTPELMKELMPSADLVHKLALVATQLVAQNEQQVRIDYRSSTPDDLDTRLLRANVVKGLVEHTTQSTINLVNYDLIAEQRGLKISEVKERYGEKLVGKTTISLPGAAATFPAACDADHFITVGGKVNSQGRPILTTLGQYAVDVSLEGSLVLFRQKDQPGVIGAVGTKLAEHGINVNYMNVGRQEQGQDAVMAIGVDQDLTNDVVASLKEIPALIDVIAINLPRL</sequence>
<dbReference type="CDD" id="cd04902">
    <property type="entry name" value="ACT_3PGDH-xct"/>
    <property type="match status" value="1"/>
</dbReference>
<dbReference type="UniPathway" id="UPA00135">
    <property type="reaction ID" value="UER00196"/>
</dbReference>
<evidence type="ECO:0000256" key="4">
    <source>
        <dbReference type="ARBA" id="ARBA00013143"/>
    </source>
</evidence>
<dbReference type="EC" id="1.1.1.95" evidence="4 13"/>
<evidence type="ECO:0000256" key="11">
    <source>
        <dbReference type="ARBA" id="ARBA00023299"/>
    </source>
</evidence>
<dbReference type="AlphaFoldDB" id="A0A7S2Z4F1"/>
<keyword evidence="8" id="KW-0007">Acetylation</keyword>
<dbReference type="GO" id="GO:0009536">
    <property type="term" value="C:plastid"/>
    <property type="evidence" value="ECO:0007669"/>
    <property type="project" value="UniProtKB-ARBA"/>
</dbReference>
<evidence type="ECO:0000256" key="8">
    <source>
        <dbReference type="ARBA" id="ARBA00022990"/>
    </source>
</evidence>
<evidence type="ECO:0000256" key="1">
    <source>
        <dbReference type="ARBA" id="ARBA00005216"/>
    </source>
</evidence>
<evidence type="ECO:0000256" key="10">
    <source>
        <dbReference type="ARBA" id="ARBA00023027"/>
    </source>
</evidence>
<dbReference type="Gene3D" id="3.30.1330.90">
    <property type="entry name" value="D-3-phosphoglycerate dehydrogenase, domain 3"/>
    <property type="match status" value="1"/>
</dbReference>
<dbReference type="SUPFAM" id="SSF52283">
    <property type="entry name" value="Formate/glycerate dehydrogenase catalytic domain-like"/>
    <property type="match status" value="1"/>
</dbReference>
<keyword evidence="7 13" id="KW-0028">Amino-acid biosynthesis</keyword>
<dbReference type="Pfam" id="PF01842">
    <property type="entry name" value="ACT"/>
    <property type="match status" value="1"/>
</dbReference>
<dbReference type="Gene3D" id="3.40.50.720">
    <property type="entry name" value="NAD(P)-binding Rossmann-like Domain"/>
    <property type="match status" value="2"/>
</dbReference>
<organism evidence="15">
    <name type="scientific">Chloropicon laureae</name>
    <dbReference type="NCBI Taxonomy" id="464258"/>
    <lineage>
        <taxon>Eukaryota</taxon>
        <taxon>Viridiplantae</taxon>
        <taxon>Chlorophyta</taxon>
        <taxon>Chloropicophyceae</taxon>
        <taxon>Chloropicales</taxon>
        <taxon>Chloropicaceae</taxon>
        <taxon>Chloropicon</taxon>
    </lineage>
</organism>
<dbReference type="InterPro" id="IPR006139">
    <property type="entry name" value="D-isomer_2_OHA_DH_cat_dom"/>
</dbReference>
<dbReference type="FunFam" id="3.40.50.720:FF:000021">
    <property type="entry name" value="D-3-phosphoglycerate dehydrogenase"/>
    <property type="match status" value="1"/>
</dbReference>
<dbReference type="NCBIfam" id="TIGR01327">
    <property type="entry name" value="PGDH"/>
    <property type="match status" value="1"/>
</dbReference>
<dbReference type="PROSITE" id="PS00670">
    <property type="entry name" value="D_2_HYDROXYACID_DH_2"/>
    <property type="match status" value="1"/>
</dbReference>
<feature type="domain" description="ACT" evidence="14">
    <location>
        <begin position="539"/>
        <end position="614"/>
    </location>
</feature>
<accession>A0A7S2Z4F1</accession>
<evidence type="ECO:0000256" key="9">
    <source>
        <dbReference type="ARBA" id="ARBA00023002"/>
    </source>
</evidence>
<reference evidence="15" key="1">
    <citation type="submission" date="2021-01" db="EMBL/GenBank/DDBJ databases">
        <authorList>
            <person name="Corre E."/>
            <person name="Pelletier E."/>
            <person name="Niang G."/>
            <person name="Scheremetjew M."/>
            <person name="Finn R."/>
            <person name="Kale V."/>
            <person name="Holt S."/>
            <person name="Cochrane G."/>
            <person name="Meng A."/>
            <person name="Brown T."/>
            <person name="Cohen L."/>
        </authorList>
    </citation>
    <scope>NUCLEOTIDE SEQUENCE</scope>
    <source>
        <strain evidence="15">RCC856</strain>
    </source>
</reference>
<dbReference type="InterPro" id="IPR045865">
    <property type="entry name" value="ACT-like_dom_sf"/>
</dbReference>
<evidence type="ECO:0000256" key="5">
    <source>
        <dbReference type="ARBA" id="ARBA00021582"/>
    </source>
</evidence>
<dbReference type="InterPro" id="IPR006236">
    <property type="entry name" value="PGDH"/>
</dbReference>
<dbReference type="SUPFAM" id="SSF51735">
    <property type="entry name" value="NAD(P)-binding Rossmann-fold domains"/>
    <property type="match status" value="1"/>
</dbReference>
<dbReference type="EMBL" id="HBHU01008446">
    <property type="protein sequence ID" value="CAE0021549.1"/>
    <property type="molecule type" value="Transcribed_RNA"/>
</dbReference>
<keyword evidence="6" id="KW-0597">Phosphoprotein</keyword>
<comment type="subunit">
    <text evidence="3">Homotetramer.</text>
</comment>
<evidence type="ECO:0000256" key="13">
    <source>
        <dbReference type="RuleBase" id="RU363003"/>
    </source>
</evidence>
<dbReference type="InterPro" id="IPR029009">
    <property type="entry name" value="ASB_dom_sf"/>
</dbReference>
<keyword evidence="9 13" id="KW-0560">Oxidoreductase</keyword>
<dbReference type="FunFam" id="3.30.70.260:FF:000008">
    <property type="entry name" value="D-3-phosphoglycerate dehydrogenase, chloroplastic"/>
    <property type="match status" value="1"/>
</dbReference>
<evidence type="ECO:0000256" key="2">
    <source>
        <dbReference type="ARBA" id="ARBA00005854"/>
    </source>
</evidence>
<dbReference type="FunFam" id="3.30.1330.90:FF:000003">
    <property type="entry name" value="D-3-phosphoglycerate dehydrogenase"/>
    <property type="match status" value="1"/>
</dbReference>
<dbReference type="Pfam" id="PF02826">
    <property type="entry name" value="2-Hacid_dh_C"/>
    <property type="match status" value="1"/>
</dbReference>
<dbReference type="Pfam" id="PF19304">
    <property type="entry name" value="PGDH_inter"/>
    <property type="match status" value="1"/>
</dbReference>
<dbReference type="GO" id="GO:0004617">
    <property type="term" value="F:phosphoglycerate dehydrogenase activity"/>
    <property type="evidence" value="ECO:0007669"/>
    <property type="project" value="UniProtKB-EC"/>
</dbReference>
<keyword evidence="10 13" id="KW-0520">NAD</keyword>
<evidence type="ECO:0000256" key="3">
    <source>
        <dbReference type="ARBA" id="ARBA00011881"/>
    </source>
</evidence>
<dbReference type="PROSITE" id="PS51671">
    <property type="entry name" value="ACT"/>
    <property type="match status" value="1"/>
</dbReference>
<dbReference type="SMART" id="SM00997">
    <property type="entry name" value="AdoHcyase_NAD"/>
    <property type="match status" value="1"/>
</dbReference>
<gene>
    <name evidence="15" type="ORF">CLAU1311_LOCUS5464</name>
</gene>
<proteinExistence type="inferred from homology"/>
<dbReference type="GO" id="GO:0006564">
    <property type="term" value="P:L-serine biosynthetic process"/>
    <property type="evidence" value="ECO:0007669"/>
    <property type="project" value="UniProtKB-KW"/>
</dbReference>
<evidence type="ECO:0000256" key="6">
    <source>
        <dbReference type="ARBA" id="ARBA00022553"/>
    </source>
</evidence>
<evidence type="ECO:0000256" key="7">
    <source>
        <dbReference type="ARBA" id="ARBA00022605"/>
    </source>
</evidence>
<name>A0A7S2Z4F1_9CHLO</name>
<comment type="catalytic activity">
    <reaction evidence="12 13">
        <text>(2R)-3-phosphoglycerate + NAD(+) = 3-phosphooxypyruvate + NADH + H(+)</text>
        <dbReference type="Rhea" id="RHEA:12641"/>
        <dbReference type="ChEBI" id="CHEBI:15378"/>
        <dbReference type="ChEBI" id="CHEBI:18110"/>
        <dbReference type="ChEBI" id="CHEBI:57540"/>
        <dbReference type="ChEBI" id="CHEBI:57945"/>
        <dbReference type="ChEBI" id="CHEBI:58272"/>
        <dbReference type="EC" id="1.1.1.95"/>
    </reaction>
</comment>
<comment type="pathway">
    <text evidence="1 13">Amino-acid biosynthesis; L-serine biosynthesis; L-serine from 3-phospho-D-glycerate: step 1/3.</text>
</comment>
<dbReference type="GO" id="GO:0051287">
    <property type="term" value="F:NAD binding"/>
    <property type="evidence" value="ECO:0007669"/>
    <property type="project" value="UniProtKB-UniRule"/>
</dbReference>
<dbReference type="SUPFAM" id="SSF143548">
    <property type="entry name" value="Serine metabolism enzymes domain"/>
    <property type="match status" value="1"/>
</dbReference>
<dbReference type="Pfam" id="PF00389">
    <property type="entry name" value="2-Hacid_dh"/>
    <property type="match status" value="1"/>
</dbReference>
<dbReference type="InterPro" id="IPR006140">
    <property type="entry name" value="D-isomer_DH_NAD-bd"/>
</dbReference>
<comment type="similarity">
    <text evidence="2 13">Belongs to the D-isomer specific 2-hydroxyacid dehydrogenase family.</text>
</comment>
<dbReference type="PROSITE" id="PS00671">
    <property type="entry name" value="D_2_HYDROXYACID_DH_3"/>
    <property type="match status" value="1"/>
</dbReference>
<evidence type="ECO:0000256" key="12">
    <source>
        <dbReference type="ARBA" id="ARBA00048731"/>
    </source>
</evidence>
<dbReference type="PANTHER" id="PTHR42938:SF22">
    <property type="entry name" value="D-3-PHOSPHOGLYCERATE DEHYDROGENASE"/>
    <property type="match status" value="1"/>
</dbReference>
<keyword evidence="11 13" id="KW-0718">Serine biosynthesis</keyword>
<dbReference type="PANTHER" id="PTHR42938">
    <property type="entry name" value="FORMATE DEHYDROGENASE 1"/>
    <property type="match status" value="1"/>
</dbReference>
<dbReference type="InterPro" id="IPR029753">
    <property type="entry name" value="D-isomer_DH_CS"/>
</dbReference>
<dbReference type="CDD" id="cd12173">
    <property type="entry name" value="PGDH_4"/>
    <property type="match status" value="1"/>
</dbReference>
<evidence type="ECO:0000259" key="14">
    <source>
        <dbReference type="PROSITE" id="PS51671"/>
    </source>
</evidence>
<dbReference type="InterPro" id="IPR015878">
    <property type="entry name" value="Ado_hCys_hydrolase_NAD-bd"/>
</dbReference>
<evidence type="ECO:0000313" key="15">
    <source>
        <dbReference type="EMBL" id="CAE0021549.1"/>
    </source>
</evidence>
<dbReference type="SUPFAM" id="SSF55021">
    <property type="entry name" value="ACT-like"/>
    <property type="match status" value="1"/>
</dbReference>
<dbReference type="InterPro" id="IPR002912">
    <property type="entry name" value="ACT_dom"/>
</dbReference>
<dbReference type="Gene3D" id="3.30.70.260">
    <property type="match status" value="1"/>
</dbReference>
<dbReference type="InterPro" id="IPR045626">
    <property type="entry name" value="PGDH_ASB_dom"/>
</dbReference>